<evidence type="ECO:0000313" key="9">
    <source>
        <dbReference type="Proteomes" id="UP000308652"/>
    </source>
</evidence>
<keyword evidence="5" id="KW-0676">Redox-active center</keyword>
<dbReference type="Gene3D" id="3.40.30.10">
    <property type="entry name" value="Glutaredoxin"/>
    <property type="match status" value="1"/>
</dbReference>
<reference evidence="8 9" key="1">
    <citation type="journal article" date="2019" name="Nat. Ecol. Evol.">
        <title>Megaphylogeny resolves global patterns of mushroom evolution.</title>
        <authorList>
            <person name="Varga T."/>
            <person name="Krizsan K."/>
            <person name="Foldi C."/>
            <person name="Dima B."/>
            <person name="Sanchez-Garcia M."/>
            <person name="Sanchez-Ramirez S."/>
            <person name="Szollosi G.J."/>
            <person name="Szarkandi J.G."/>
            <person name="Papp V."/>
            <person name="Albert L."/>
            <person name="Andreopoulos W."/>
            <person name="Angelini C."/>
            <person name="Antonin V."/>
            <person name="Barry K.W."/>
            <person name="Bougher N.L."/>
            <person name="Buchanan P."/>
            <person name="Buyck B."/>
            <person name="Bense V."/>
            <person name="Catcheside P."/>
            <person name="Chovatia M."/>
            <person name="Cooper J."/>
            <person name="Damon W."/>
            <person name="Desjardin D."/>
            <person name="Finy P."/>
            <person name="Geml J."/>
            <person name="Haridas S."/>
            <person name="Hughes K."/>
            <person name="Justo A."/>
            <person name="Karasinski D."/>
            <person name="Kautmanova I."/>
            <person name="Kiss B."/>
            <person name="Kocsube S."/>
            <person name="Kotiranta H."/>
            <person name="LaButti K.M."/>
            <person name="Lechner B.E."/>
            <person name="Liimatainen K."/>
            <person name="Lipzen A."/>
            <person name="Lukacs Z."/>
            <person name="Mihaltcheva S."/>
            <person name="Morgado L.N."/>
            <person name="Niskanen T."/>
            <person name="Noordeloos M.E."/>
            <person name="Ohm R.A."/>
            <person name="Ortiz-Santana B."/>
            <person name="Ovrebo C."/>
            <person name="Racz N."/>
            <person name="Riley R."/>
            <person name="Savchenko A."/>
            <person name="Shiryaev A."/>
            <person name="Soop K."/>
            <person name="Spirin V."/>
            <person name="Szebenyi C."/>
            <person name="Tomsovsky M."/>
            <person name="Tulloss R.E."/>
            <person name="Uehling J."/>
            <person name="Grigoriev I.V."/>
            <person name="Vagvolgyi C."/>
            <person name="Papp T."/>
            <person name="Martin F.M."/>
            <person name="Miettinen O."/>
            <person name="Hibbett D.S."/>
            <person name="Nagy L.G."/>
        </authorList>
    </citation>
    <scope>NUCLEOTIDE SEQUENCE [LARGE SCALE GENOMIC DNA]</scope>
    <source>
        <strain evidence="8 9">CBS 166.37</strain>
    </source>
</reference>
<dbReference type="InterPro" id="IPR002109">
    <property type="entry name" value="Glutaredoxin"/>
</dbReference>
<evidence type="ECO:0000256" key="1">
    <source>
        <dbReference type="ARBA" id="ARBA00022714"/>
    </source>
</evidence>
<keyword evidence="2" id="KW-0479">Metal-binding</keyword>
<evidence type="ECO:0000256" key="6">
    <source>
        <dbReference type="ARBA" id="ARBA00067618"/>
    </source>
</evidence>
<dbReference type="SUPFAM" id="SSF52833">
    <property type="entry name" value="Thioredoxin-like"/>
    <property type="match status" value="1"/>
</dbReference>
<dbReference type="GO" id="GO:0051537">
    <property type="term" value="F:2 iron, 2 sulfur cluster binding"/>
    <property type="evidence" value="ECO:0007669"/>
    <property type="project" value="UniProtKB-KW"/>
</dbReference>
<dbReference type="InterPro" id="IPR033658">
    <property type="entry name" value="GRX_PICOT-like"/>
</dbReference>
<keyword evidence="9" id="KW-1185">Reference proteome</keyword>
<dbReference type="GO" id="GO:0044571">
    <property type="term" value="P:[2Fe-2S] cluster assembly"/>
    <property type="evidence" value="ECO:0007669"/>
    <property type="project" value="UniProtKB-ARBA"/>
</dbReference>
<keyword evidence="3" id="KW-0408">Iron</keyword>
<dbReference type="AlphaFoldDB" id="A0A5C3M2T9"/>
<gene>
    <name evidence="8" type="ORF">BDQ12DRAFT_681863</name>
</gene>
<organism evidence="8 9">
    <name type="scientific">Crucibulum laeve</name>
    <dbReference type="NCBI Taxonomy" id="68775"/>
    <lineage>
        <taxon>Eukaryota</taxon>
        <taxon>Fungi</taxon>
        <taxon>Dikarya</taxon>
        <taxon>Basidiomycota</taxon>
        <taxon>Agaricomycotina</taxon>
        <taxon>Agaricomycetes</taxon>
        <taxon>Agaricomycetidae</taxon>
        <taxon>Agaricales</taxon>
        <taxon>Agaricineae</taxon>
        <taxon>Nidulariaceae</taxon>
        <taxon>Crucibulum</taxon>
    </lineage>
</organism>
<dbReference type="FunFam" id="3.40.30.10:FF:000005">
    <property type="entry name" value="Glutaredoxin 5"/>
    <property type="match status" value="1"/>
</dbReference>
<evidence type="ECO:0000256" key="3">
    <source>
        <dbReference type="ARBA" id="ARBA00023004"/>
    </source>
</evidence>
<dbReference type="GO" id="GO:0005759">
    <property type="term" value="C:mitochondrial matrix"/>
    <property type="evidence" value="ECO:0007669"/>
    <property type="project" value="TreeGrafter"/>
</dbReference>
<dbReference type="InterPro" id="IPR036249">
    <property type="entry name" value="Thioredoxin-like_sf"/>
</dbReference>
<evidence type="ECO:0000259" key="7">
    <source>
        <dbReference type="Pfam" id="PF00462"/>
    </source>
</evidence>
<dbReference type="CDD" id="cd03028">
    <property type="entry name" value="GRX_PICOT_like"/>
    <property type="match status" value="1"/>
</dbReference>
<dbReference type="NCBIfam" id="TIGR00365">
    <property type="entry name" value="Grx4 family monothiol glutaredoxin"/>
    <property type="match status" value="1"/>
</dbReference>
<sequence length="156" mass="17086">MFRPILRSSTSLLTRTLAPSLSPLSSSSTLLRLRALSTESRSKIQGAIDSSPVVLFMKGTKDAPQCGFSRAVVQILDMHAVPEEKLKTYNVLADEQLRNDVKEFSEWPTIPQVYVNGEFVGGCDILLGMHQSGELETLLENNNIIPKVPEGEPASS</sequence>
<proteinExistence type="predicted"/>
<evidence type="ECO:0000313" key="8">
    <source>
        <dbReference type="EMBL" id="TFK39482.1"/>
    </source>
</evidence>
<dbReference type="InterPro" id="IPR004480">
    <property type="entry name" value="Monothiol_GRX-rel"/>
</dbReference>
<dbReference type="GO" id="GO:0046872">
    <property type="term" value="F:metal ion binding"/>
    <property type="evidence" value="ECO:0007669"/>
    <property type="project" value="UniProtKB-KW"/>
</dbReference>
<feature type="domain" description="Glutaredoxin" evidence="7">
    <location>
        <begin position="53"/>
        <end position="120"/>
    </location>
</feature>
<dbReference type="PANTHER" id="PTHR10293:SF16">
    <property type="entry name" value="GLUTAREDOXIN-RELATED PROTEIN 5, MITOCHONDRIAL"/>
    <property type="match status" value="1"/>
</dbReference>
<dbReference type="EMBL" id="ML213599">
    <property type="protein sequence ID" value="TFK39482.1"/>
    <property type="molecule type" value="Genomic_DNA"/>
</dbReference>
<evidence type="ECO:0000256" key="4">
    <source>
        <dbReference type="ARBA" id="ARBA00023014"/>
    </source>
</evidence>
<dbReference type="GO" id="GO:0015036">
    <property type="term" value="F:disulfide oxidoreductase activity"/>
    <property type="evidence" value="ECO:0007669"/>
    <property type="project" value="UniProtKB-ARBA"/>
</dbReference>
<dbReference type="OrthoDB" id="415696at2759"/>
<dbReference type="PROSITE" id="PS51354">
    <property type="entry name" value="GLUTAREDOXIN_2"/>
    <property type="match status" value="1"/>
</dbReference>
<keyword evidence="4" id="KW-0411">Iron-sulfur</keyword>
<dbReference type="STRING" id="68775.A0A5C3M2T9"/>
<dbReference type="Proteomes" id="UP000308652">
    <property type="component" value="Unassembled WGS sequence"/>
</dbReference>
<dbReference type="PANTHER" id="PTHR10293">
    <property type="entry name" value="GLUTAREDOXIN FAMILY MEMBER"/>
    <property type="match status" value="1"/>
</dbReference>
<dbReference type="Pfam" id="PF00462">
    <property type="entry name" value="Glutaredoxin"/>
    <property type="match status" value="1"/>
</dbReference>
<keyword evidence="1" id="KW-0001">2Fe-2S</keyword>
<accession>A0A5C3M2T9</accession>
<evidence type="ECO:0000256" key="5">
    <source>
        <dbReference type="ARBA" id="ARBA00023284"/>
    </source>
</evidence>
<name>A0A5C3M2T9_9AGAR</name>
<protein>
    <recommendedName>
        <fullName evidence="6">Monothiol glutaredoxin-5, mitochondrial</fullName>
    </recommendedName>
</protein>
<evidence type="ECO:0000256" key="2">
    <source>
        <dbReference type="ARBA" id="ARBA00022723"/>
    </source>
</evidence>